<keyword evidence="2" id="KW-0812">Transmembrane</keyword>
<organism evidence="3 4">
    <name type="scientific">Glaciimonas immobilis</name>
    <dbReference type="NCBI Taxonomy" id="728004"/>
    <lineage>
        <taxon>Bacteria</taxon>
        <taxon>Pseudomonadati</taxon>
        <taxon>Pseudomonadota</taxon>
        <taxon>Betaproteobacteria</taxon>
        <taxon>Burkholderiales</taxon>
        <taxon>Oxalobacteraceae</taxon>
        <taxon>Glaciimonas</taxon>
    </lineage>
</organism>
<feature type="transmembrane region" description="Helical" evidence="2">
    <location>
        <begin position="21"/>
        <end position="41"/>
    </location>
</feature>
<reference evidence="3 4" key="1">
    <citation type="submission" date="2020-08" db="EMBL/GenBank/DDBJ databases">
        <title>Genomic Encyclopedia of Type Strains, Phase IV (KMG-IV): sequencing the most valuable type-strain genomes for metagenomic binning, comparative biology and taxonomic classification.</title>
        <authorList>
            <person name="Goeker M."/>
        </authorList>
    </citation>
    <scope>NUCLEOTIDE SEQUENCE [LARGE SCALE GENOMIC DNA]</scope>
    <source>
        <strain evidence="3 4">DSM 23240</strain>
    </source>
</reference>
<feature type="region of interest" description="Disordered" evidence="1">
    <location>
        <begin position="99"/>
        <end position="152"/>
    </location>
</feature>
<dbReference type="RefSeq" id="WP_209216666.1">
    <property type="nucleotide sequence ID" value="NZ_JAAOZT010000002.1"/>
</dbReference>
<evidence type="ECO:0000256" key="2">
    <source>
        <dbReference type="SAM" id="Phobius"/>
    </source>
</evidence>
<dbReference type="Proteomes" id="UP000571084">
    <property type="component" value="Unassembled WGS sequence"/>
</dbReference>
<dbReference type="AlphaFoldDB" id="A0A840RP61"/>
<comment type="caution">
    <text evidence="3">The sequence shown here is derived from an EMBL/GenBank/DDBJ whole genome shotgun (WGS) entry which is preliminary data.</text>
</comment>
<keyword evidence="2" id="KW-1133">Transmembrane helix</keyword>
<keyword evidence="4" id="KW-1185">Reference proteome</keyword>
<proteinExistence type="predicted"/>
<evidence type="ECO:0000313" key="3">
    <source>
        <dbReference type="EMBL" id="MBB5198421.1"/>
    </source>
</evidence>
<evidence type="ECO:0000313" key="4">
    <source>
        <dbReference type="Proteomes" id="UP000571084"/>
    </source>
</evidence>
<evidence type="ECO:0000256" key="1">
    <source>
        <dbReference type="SAM" id="MobiDB-lite"/>
    </source>
</evidence>
<keyword evidence="2" id="KW-0472">Membrane</keyword>
<feature type="transmembrane region" description="Helical" evidence="2">
    <location>
        <begin position="47"/>
        <end position="69"/>
    </location>
</feature>
<sequence>MSIHAGTGDFAYCAGLSGVRFSYYMYIVAIAWIYVVLMMSITERTAVAGVMTFLFYGVIPLTIVLYLMGTPQRKRNRHRAEQVKGMLTAKDATMQFNDELVESNRESSQASNQDSEQKTDQKIDSTLLTEPALVEPALQPKQQPDTETIGKK</sequence>
<gene>
    <name evidence="3" type="ORF">HNR39_000231</name>
</gene>
<dbReference type="EMBL" id="JACHHQ010000001">
    <property type="protein sequence ID" value="MBB5198421.1"/>
    <property type="molecule type" value="Genomic_DNA"/>
</dbReference>
<name>A0A840RP61_9BURK</name>
<accession>A0A840RP61</accession>
<protein>
    <submittedName>
        <fullName evidence="3">Uncharacterized protein</fullName>
    </submittedName>
</protein>